<dbReference type="InterPro" id="IPR020846">
    <property type="entry name" value="MFS_dom"/>
</dbReference>
<proteinExistence type="predicted"/>
<gene>
    <name evidence="8" type="ORF">P7H00_00985</name>
</gene>
<organism evidence="8 9">
    <name type="scientific">Enterococcus pseudoavium</name>
    <dbReference type="NCBI Taxonomy" id="44007"/>
    <lineage>
        <taxon>Bacteria</taxon>
        <taxon>Bacillati</taxon>
        <taxon>Bacillota</taxon>
        <taxon>Bacilli</taxon>
        <taxon>Lactobacillales</taxon>
        <taxon>Enterococcaceae</taxon>
        <taxon>Enterococcus</taxon>
    </lineage>
</organism>
<feature type="transmembrane region" description="Helical" evidence="6">
    <location>
        <begin position="44"/>
        <end position="69"/>
    </location>
</feature>
<dbReference type="EMBL" id="JARQAI010000001">
    <property type="protein sequence ID" value="MDT2735704.1"/>
    <property type="molecule type" value="Genomic_DNA"/>
</dbReference>
<evidence type="ECO:0000313" key="8">
    <source>
        <dbReference type="EMBL" id="MDT2735704.1"/>
    </source>
</evidence>
<dbReference type="PROSITE" id="PS50850">
    <property type="entry name" value="MFS"/>
    <property type="match status" value="1"/>
</dbReference>
<protein>
    <submittedName>
        <fullName evidence="8">MFS transporter</fullName>
    </submittedName>
</protein>
<dbReference type="InterPro" id="IPR036259">
    <property type="entry name" value="MFS_trans_sf"/>
</dbReference>
<accession>A0AAE4I0V0</accession>
<feature type="domain" description="Major facilitator superfamily (MFS) profile" evidence="7">
    <location>
        <begin position="15"/>
        <end position="397"/>
    </location>
</feature>
<feature type="transmembrane region" description="Helical" evidence="6">
    <location>
        <begin position="371"/>
        <end position="393"/>
    </location>
</feature>
<feature type="transmembrane region" description="Helical" evidence="6">
    <location>
        <begin position="81"/>
        <end position="99"/>
    </location>
</feature>
<feature type="transmembrane region" description="Helical" evidence="6">
    <location>
        <begin position="256"/>
        <end position="273"/>
    </location>
</feature>
<comment type="caution">
    <text evidence="8">The sequence shown here is derived from an EMBL/GenBank/DDBJ whole genome shotgun (WGS) entry which is preliminary data.</text>
</comment>
<dbReference type="AlphaFoldDB" id="A0AAE4I0V0"/>
<evidence type="ECO:0000256" key="6">
    <source>
        <dbReference type="SAM" id="Phobius"/>
    </source>
</evidence>
<keyword evidence="5 6" id="KW-0472">Membrane</keyword>
<sequence length="405" mass="43819">MDGEKQKQPQLTSGLTFLLALTCGVVVANMYYIQPIGTQIAKTFHISTGSVGIVTMLTQLGYALGLLFLVPLGDVMDRRKLIIRMSALSSISLLAAFLAPNFLLFALAGFLIGLLSIVPQVIIPYGAMLAGPAKRGGVMGKLLSGLLVGILLSRTVSGLIASIVDWKYIYVLALVVIALLTLILQVKMPKNSQPLNQQNYSYLTTLKSIPHLVASQRELREASINGFFMFGTFSIFWSTLIFYLSSPAYHWGTREAGILAILGLAGAVAAPIVGRLADDYSERNIVLMGLLMQTASFILLLFLGSHLVALIGAIVLLDVGNQFGQVSNQTRVQALSETASNRNNTVFMFSYFIGGSLGSLVGSLMWQHHGWIGVTLAGLLFQLLAYGCHFLLFSSRKNLHNGNND</sequence>
<evidence type="ECO:0000256" key="5">
    <source>
        <dbReference type="ARBA" id="ARBA00023136"/>
    </source>
</evidence>
<evidence type="ECO:0000256" key="2">
    <source>
        <dbReference type="ARBA" id="ARBA00022448"/>
    </source>
</evidence>
<dbReference type="CDD" id="cd17324">
    <property type="entry name" value="MFS_NepI_like"/>
    <property type="match status" value="1"/>
</dbReference>
<dbReference type="SUPFAM" id="SSF103473">
    <property type="entry name" value="MFS general substrate transporter"/>
    <property type="match status" value="1"/>
</dbReference>
<dbReference type="GO" id="GO:0005886">
    <property type="term" value="C:plasma membrane"/>
    <property type="evidence" value="ECO:0007669"/>
    <property type="project" value="UniProtKB-SubCell"/>
</dbReference>
<feature type="transmembrane region" description="Helical" evidence="6">
    <location>
        <begin position="12"/>
        <end position="32"/>
    </location>
</feature>
<feature type="transmembrane region" description="Helical" evidence="6">
    <location>
        <begin position="142"/>
        <end position="162"/>
    </location>
</feature>
<feature type="transmembrane region" description="Helical" evidence="6">
    <location>
        <begin position="224"/>
        <end position="244"/>
    </location>
</feature>
<feature type="transmembrane region" description="Helical" evidence="6">
    <location>
        <begin position="168"/>
        <end position="186"/>
    </location>
</feature>
<evidence type="ECO:0000313" key="9">
    <source>
        <dbReference type="Proteomes" id="UP001180842"/>
    </source>
</evidence>
<dbReference type="Pfam" id="PF07690">
    <property type="entry name" value="MFS_1"/>
    <property type="match status" value="1"/>
</dbReference>
<feature type="transmembrane region" description="Helical" evidence="6">
    <location>
        <begin position="105"/>
        <end position="130"/>
    </location>
</feature>
<comment type="subcellular location">
    <subcellularLocation>
        <location evidence="1">Cell membrane</location>
        <topology evidence="1">Multi-pass membrane protein</topology>
    </subcellularLocation>
</comment>
<reference evidence="8" key="1">
    <citation type="submission" date="2023-03" db="EMBL/GenBank/DDBJ databases">
        <authorList>
            <person name="Shen W."/>
            <person name="Cai J."/>
        </authorList>
    </citation>
    <scope>NUCLEOTIDE SEQUENCE</scope>
    <source>
        <strain evidence="8">P69-2</strain>
    </source>
</reference>
<dbReference type="GO" id="GO:0022857">
    <property type="term" value="F:transmembrane transporter activity"/>
    <property type="evidence" value="ECO:0007669"/>
    <property type="project" value="InterPro"/>
</dbReference>
<evidence type="ECO:0000256" key="1">
    <source>
        <dbReference type="ARBA" id="ARBA00004651"/>
    </source>
</evidence>
<keyword evidence="2" id="KW-0813">Transport</keyword>
<evidence type="ECO:0000256" key="3">
    <source>
        <dbReference type="ARBA" id="ARBA00022692"/>
    </source>
</evidence>
<evidence type="ECO:0000256" key="4">
    <source>
        <dbReference type="ARBA" id="ARBA00022989"/>
    </source>
</evidence>
<dbReference type="Proteomes" id="UP001180842">
    <property type="component" value="Unassembled WGS sequence"/>
</dbReference>
<keyword evidence="4 6" id="KW-1133">Transmembrane helix</keyword>
<dbReference type="InterPro" id="IPR011701">
    <property type="entry name" value="MFS"/>
</dbReference>
<feature type="transmembrane region" description="Helical" evidence="6">
    <location>
        <begin position="345"/>
        <end position="365"/>
    </location>
</feature>
<dbReference type="RefSeq" id="WP_311796384.1">
    <property type="nucleotide sequence ID" value="NZ_JARQAI010000001.1"/>
</dbReference>
<keyword evidence="3 6" id="KW-0812">Transmembrane</keyword>
<evidence type="ECO:0000259" key="7">
    <source>
        <dbReference type="PROSITE" id="PS50850"/>
    </source>
</evidence>
<dbReference type="PANTHER" id="PTHR42910">
    <property type="entry name" value="TRANSPORTER SCO4007-RELATED"/>
    <property type="match status" value="1"/>
</dbReference>
<name>A0AAE4I0V0_9ENTE</name>
<dbReference type="Gene3D" id="1.20.1250.20">
    <property type="entry name" value="MFS general substrate transporter like domains"/>
    <property type="match status" value="1"/>
</dbReference>
<dbReference type="PANTHER" id="PTHR42910:SF1">
    <property type="entry name" value="MAJOR FACILITATOR SUPERFAMILY (MFS) PROFILE DOMAIN-CONTAINING PROTEIN"/>
    <property type="match status" value="1"/>
</dbReference>